<dbReference type="GO" id="GO:0030125">
    <property type="term" value="C:clathrin vesicle coat"/>
    <property type="evidence" value="ECO:0007669"/>
    <property type="project" value="TreeGrafter"/>
</dbReference>
<gene>
    <name evidence="4" type="ORF">DSTB1V02_LOCUS3611</name>
</gene>
<evidence type="ECO:0000256" key="1">
    <source>
        <dbReference type="PROSITE-ProRule" id="PRU00243"/>
    </source>
</evidence>
<dbReference type="GO" id="GO:0006897">
    <property type="term" value="P:endocytosis"/>
    <property type="evidence" value="ECO:0007669"/>
    <property type="project" value="TreeGrafter"/>
</dbReference>
<dbReference type="AlphaFoldDB" id="A0A7R8X466"/>
<sequence length="685" mass="74673">MTSTNVVMNYTETEAKVREATNDEAWGPTGAILQNYIYILLDWQELAQATFTYEQFPEVMGMLWKRMLQDNRKNWRRTYKSLVVLQYLLRNGSERVVTSSREHVFDLRSLENYSFIDEQGKDQGLNIRHKVKDLIAFIQDDERLREERKKAKKNKDKYVGIANHDMGFTSLTRSSIWDDTKRYKDEFSSWDPHKKSSNSGGTYRDESPEHSAEEGERYSDSVSRVKRRNSFHDAPSTSDNFAISPKEEGTERVTLSSTKRANSSSPMVRMSPTPLPISSPSEFVKNKANEGTTENLLNSEVDTETSEFGDFTAAPAVHHMNSIGTAGEQNFADFDSAFSQMNIQTGAGSPISSTGTTAGSQGGNAGSNELNKDLMGLSSQISMSSIMYSPTYMPTTSVSSGISSVPPGMPGMTPMWGGARSHASMMMPGNLAFPQGMVPMGQTPIYMSPMPTQVPPPVMMMNVVPQVQTQPQPVSSPANDILSGTGAPPPVTPQNVLTPLQHGVNIGPSSASANAQHAGMWNVTGKVNIDLDNLMGKTQSKVQAPSINQLKQQGQSGASGASSFQGWPTSPLQSTPPQKSFLSACIGGMSIGGVLAWTSPALPQLEKEWKITKEQQSWIGAFVPIGAIFAPILIAPLMDQTKGRTVAEVMQLFSGHVPYQPLSGTLRKGLGANCWLSQVTPGAMI</sequence>
<reference evidence="4" key="1">
    <citation type="submission" date="2020-11" db="EMBL/GenBank/DDBJ databases">
        <authorList>
            <person name="Tran Van P."/>
        </authorList>
    </citation>
    <scope>NUCLEOTIDE SEQUENCE</scope>
</reference>
<comment type="caution">
    <text evidence="1">Lacks conserved residue(s) required for the propagation of feature annotation.</text>
</comment>
<accession>A0A7R8X466</accession>
<dbReference type="GO" id="GO:0005768">
    <property type="term" value="C:endosome"/>
    <property type="evidence" value="ECO:0007669"/>
    <property type="project" value="TreeGrafter"/>
</dbReference>
<evidence type="ECO:0000256" key="2">
    <source>
        <dbReference type="SAM" id="MobiDB-lite"/>
    </source>
</evidence>
<feature type="region of interest" description="Disordered" evidence="2">
    <location>
        <begin position="470"/>
        <end position="492"/>
    </location>
</feature>
<feature type="region of interest" description="Disordered" evidence="2">
    <location>
        <begin position="549"/>
        <end position="576"/>
    </location>
</feature>
<feature type="compositionally biased region" description="Polar residues" evidence="2">
    <location>
        <begin position="567"/>
        <end position="576"/>
    </location>
</feature>
<dbReference type="GO" id="GO:0030276">
    <property type="term" value="F:clathrin binding"/>
    <property type="evidence" value="ECO:0007669"/>
    <property type="project" value="TreeGrafter"/>
</dbReference>
<feature type="compositionally biased region" description="Polar residues" evidence="2">
    <location>
        <begin position="253"/>
        <end position="266"/>
    </location>
</feature>
<dbReference type="GO" id="GO:0005543">
    <property type="term" value="F:phospholipid binding"/>
    <property type="evidence" value="ECO:0007669"/>
    <property type="project" value="TreeGrafter"/>
</dbReference>
<dbReference type="GO" id="GO:0005886">
    <property type="term" value="C:plasma membrane"/>
    <property type="evidence" value="ECO:0007669"/>
    <property type="project" value="TreeGrafter"/>
</dbReference>
<dbReference type="Gene3D" id="1.25.40.90">
    <property type="match status" value="1"/>
</dbReference>
<keyword evidence="5" id="KW-1185">Reference proteome</keyword>
<evidence type="ECO:0000313" key="5">
    <source>
        <dbReference type="Proteomes" id="UP000677054"/>
    </source>
</evidence>
<feature type="region of interest" description="Disordered" evidence="2">
    <location>
        <begin position="187"/>
        <end position="283"/>
    </location>
</feature>
<keyword evidence="1" id="KW-1133">Transmembrane helix</keyword>
<dbReference type="CDD" id="cd16989">
    <property type="entry name" value="ENTH_EpsinR"/>
    <property type="match status" value="1"/>
</dbReference>
<feature type="compositionally biased region" description="Low complexity" evidence="2">
    <location>
        <begin position="552"/>
        <end position="566"/>
    </location>
</feature>
<dbReference type="SUPFAM" id="SSF48464">
    <property type="entry name" value="ENTH/VHS domain"/>
    <property type="match status" value="1"/>
</dbReference>
<dbReference type="InterPro" id="IPR036259">
    <property type="entry name" value="MFS_trans_sf"/>
</dbReference>
<dbReference type="PROSITE" id="PS50942">
    <property type="entry name" value="ENTH"/>
    <property type="match status" value="1"/>
</dbReference>
<evidence type="ECO:0000313" key="4">
    <source>
        <dbReference type="EMBL" id="CAD7243697.1"/>
    </source>
</evidence>
<dbReference type="PANTHER" id="PTHR12276:SF45">
    <property type="entry name" value="CLATHRIN INTERACTOR 1"/>
    <property type="match status" value="1"/>
</dbReference>
<dbReference type="Pfam" id="PF01417">
    <property type="entry name" value="ENTH"/>
    <property type="match status" value="1"/>
</dbReference>
<dbReference type="Gene3D" id="1.20.1250.20">
    <property type="entry name" value="MFS general substrate transporter like domains"/>
    <property type="match status" value="1"/>
</dbReference>
<feature type="domain" description="ENTH" evidence="3">
    <location>
        <begin position="5"/>
        <end position="148"/>
    </location>
</feature>
<feature type="compositionally biased region" description="Basic and acidic residues" evidence="2">
    <location>
        <begin position="203"/>
        <end position="219"/>
    </location>
</feature>
<dbReference type="OrthoDB" id="4033880at2759"/>
<organism evidence="4">
    <name type="scientific">Darwinula stevensoni</name>
    <dbReference type="NCBI Taxonomy" id="69355"/>
    <lineage>
        <taxon>Eukaryota</taxon>
        <taxon>Metazoa</taxon>
        <taxon>Ecdysozoa</taxon>
        <taxon>Arthropoda</taxon>
        <taxon>Crustacea</taxon>
        <taxon>Oligostraca</taxon>
        <taxon>Ostracoda</taxon>
        <taxon>Podocopa</taxon>
        <taxon>Podocopida</taxon>
        <taxon>Darwinulocopina</taxon>
        <taxon>Darwinuloidea</taxon>
        <taxon>Darwinulidae</taxon>
        <taxon>Darwinula</taxon>
    </lineage>
</organism>
<dbReference type="EMBL" id="CAJPEV010000482">
    <property type="protein sequence ID" value="CAG0885711.1"/>
    <property type="molecule type" value="Genomic_DNA"/>
</dbReference>
<name>A0A7R8X466_9CRUS</name>
<proteinExistence type="predicted"/>
<dbReference type="EMBL" id="LR899999">
    <property type="protein sequence ID" value="CAD7243697.1"/>
    <property type="molecule type" value="Genomic_DNA"/>
</dbReference>
<dbReference type="SUPFAM" id="SSF103473">
    <property type="entry name" value="MFS general substrate transporter"/>
    <property type="match status" value="1"/>
</dbReference>
<dbReference type="SMART" id="SM00273">
    <property type="entry name" value="ENTH"/>
    <property type="match status" value="1"/>
</dbReference>
<dbReference type="FunFam" id="1.25.40.90:FF:000006">
    <property type="entry name" value="Clathrin interactor 1"/>
    <property type="match status" value="1"/>
</dbReference>
<dbReference type="InterPro" id="IPR008942">
    <property type="entry name" value="ENTH_VHS"/>
</dbReference>
<protein>
    <recommendedName>
        <fullName evidence="3">ENTH domain-containing protein</fullName>
    </recommendedName>
</protein>
<dbReference type="PANTHER" id="PTHR12276">
    <property type="entry name" value="EPSIN/ENT-RELATED"/>
    <property type="match status" value="1"/>
</dbReference>
<keyword evidence="1" id="KW-0812">Transmembrane</keyword>
<feature type="transmembrane region" description="Helical" evidence="1">
    <location>
        <begin position="618"/>
        <end position="638"/>
    </location>
</feature>
<keyword evidence="1" id="KW-0472">Membrane</keyword>
<dbReference type="InterPro" id="IPR013809">
    <property type="entry name" value="ENTH"/>
</dbReference>
<evidence type="ECO:0000259" key="3">
    <source>
        <dbReference type="PROSITE" id="PS50942"/>
    </source>
</evidence>
<dbReference type="Proteomes" id="UP000677054">
    <property type="component" value="Unassembled WGS sequence"/>
</dbReference>
<feature type="region of interest" description="Disordered" evidence="2">
    <location>
        <begin position="345"/>
        <end position="369"/>
    </location>
</feature>